<dbReference type="Proteomes" id="UP001634394">
    <property type="component" value="Unassembled WGS sequence"/>
</dbReference>
<keyword evidence="2" id="KW-1185">Reference proteome</keyword>
<sequence length="64" mass="6689">IDVIRDKGIGTIGDLAGKAFTTAKDKIVSLVKSRRKPNLPSTAVMPASVNKAVTNAIVQKLASL</sequence>
<protein>
    <submittedName>
        <fullName evidence="1">Uncharacterized protein</fullName>
    </submittedName>
</protein>
<dbReference type="EMBL" id="JBJQND010000016">
    <property type="protein sequence ID" value="KAL3848079.1"/>
    <property type="molecule type" value="Genomic_DNA"/>
</dbReference>
<name>A0ABD3UEY9_SINWO</name>
<evidence type="ECO:0000313" key="1">
    <source>
        <dbReference type="EMBL" id="KAL3848079.1"/>
    </source>
</evidence>
<evidence type="ECO:0000313" key="2">
    <source>
        <dbReference type="Proteomes" id="UP001634394"/>
    </source>
</evidence>
<accession>A0ABD3UEY9</accession>
<reference evidence="1 2" key="1">
    <citation type="submission" date="2024-11" db="EMBL/GenBank/DDBJ databases">
        <title>Chromosome-level genome assembly of the freshwater bivalve Anodonta woodiana.</title>
        <authorList>
            <person name="Chen X."/>
        </authorList>
    </citation>
    <scope>NUCLEOTIDE SEQUENCE [LARGE SCALE GENOMIC DNA]</scope>
    <source>
        <strain evidence="1">MN2024</strain>
        <tissue evidence="1">Gills</tissue>
    </source>
</reference>
<feature type="non-terminal residue" evidence="1">
    <location>
        <position position="1"/>
    </location>
</feature>
<gene>
    <name evidence="1" type="ORF">ACJMK2_018960</name>
</gene>
<organism evidence="1 2">
    <name type="scientific">Sinanodonta woodiana</name>
    <name type="common">Chinese pond mussel</name>
    <name type="synonym">Anodonta woodiana</name>
    <dbReference type="NCBI Taxonomy" id="1069815"/>
    <lineage>
        <taxon>Eukaryota</taxon>
        <taxon>Metazoa</taxon>
        <taxon>Spiralia</taxon>
        <taxon>Lophotrochozoa</taxon>
        <taxon>Mollusca</taxon>
        <taxon>Bivalvia</taxon>
        <taxon>Autobranchia</taxon>
        <taxon>Heteroconchia</taxon>
        <taxon>Palaeoheterodonta</taxon>
        <taxon>Unionida</taxon>
        <taxon>Unionoidea</taxon>
        <taxon>Unionidae</taxon>
        <taxon>Unioninae</taxon>
        <taxon>Sinanodonta</taxon>
    </lineage>
</organism>
<feature type="non-terminal residue" evidence="1">
    <location>
        <position position="64"/>
    </location>
</feature>
<comment type="caution">
    <text evidence="1">The sequence shown here is derived from an EMBL/GenBank/DDBJ whole genome shotgun (WGS) entry which is preliminary data.</text>
</comment>
<proteinExistence type="predicted"/>
<dbReference type="AlphaFoldDB" id="A0ABD3UEY9"/>